<organism evidence="1 2">
    <name type="scientific">Halovulum marinum</name>
    <dbReference type="NCBI Taxonomy" id="2662447"/>
    <lineage>
        <taxon>Bacteria</taxon>
        <taxon>Pseudomonadati</taxon>
        <taxon>Pseudomonadota</taxon>
        <taxon>Alphaproteobacteria</taxon>
        <taxon>Rhodobacterales</taxon>
        <taxon>Paracoccaceae</taxon>
        <taxon>Halovulum</taxon>
    </lineage>
</organism>
<dbReference type="Pfam" id="PF06627">
    <property type="entry name" value="DUF1153"/>
    <property type="match status" value="1"/>
</dbReference>
<keyword evidence="2" id="KW-1185">Reference proteome</keyword>
<comment type="caution">
    <text evidence="1">The sequence shown here is derived from an EMBL/GenBank/DDBJ whole genome shotgun (WGS) entry which is preliminary data.</text>
</comment>
<reference evidence="1 2" key="1">
    <citation type="submission" date="2019-10" db="EMBL/GenBank/DDBJ databases">
        <title>Cognatihalovulum marinum gen. nov. sp. nov., a new member of the family Rhodobacteraceae isolated from deep seawater of the Northwest Indian Ocean.</title>
        <authorList>
            <person name="Ruan C."/>
            <person name="Wang J."/>
            <person name="Zheng X."/>
            <person name="Song L."/>
            <person name="Zhu Y."/>
            <person name="Huang Y."/>
            <person name="Lu Z."/>
            <person name="Du W."/>
            <person name="Huang L."/>
            <person name="Dai X."/>
        </authorList>
    </citation>
    <scope>NUCLEOTIDE SEQUENCE [LARGE SCALE GENOMIC DNA]</scope>
    <source>
        <strain evidence="1 2">2CG4</strain>
    </source>
</reference>
<name>A0A6L5Z0H5_9RHOB</name>
<dbReference type="Proteomes" id="UP000474957">
    <property type="component" value="Unassembled WGS sequence"/>
</dbReference>
<sequence length="92" mass="10613">MYIRRDKGPLYVTLPDGSRLTRSDLPDRGTRRWVARRKAVVVKAVNAGLLSEEEACEMYQLSLEELHSWRIAMETHGARALRATALQKYRQV</sequence>
<accession>A0A6L5Z0H5</accession>
<dbReference type="InterPro" id="IPR010921">
    <property type="entry name" value="Trp_repressor/repl_initiator"/>
</dbReference>
<dbReference type="Gene3D" id="1.10.10.10">
    <property type="entry name" value="Winged helix-like DNA-binding domain superfamily/Winged helix DNA-binding domain"/>
    <property type="match status" value="1"/>
</dbReference>
<evidence type="ECO:0000313" key="2">
    <source>
        <dbReference type="Proteomes" id="UP000474957"/>
    </source>
</evidence>
<dbReference type="RefSeq" id="WP_154446484.1">
    <property type="nucleotide sequence ID" value="NZ_WIND01000006.1"/>
</dbReference>
<evidence type="ECO:0000313" key="1">
    <source>
        <dbReference type="EMBL" id="MSU89998.1"/>
    </source>
</evidence>
<dbReference type="InterPro" id="IPR036388">
    <property type="entry name" value="WH-like_DNA-bd_sf"/>
</dbReference>
<gene>
    <name evidence="1" type="ORF">GE300_10290</name>
</gene>
<dbReference type="AlphaFoldDB" id="A0A6L5Z0H5"/>
<protein>
    <submittedName>
        <fullName evidence="1">DUF1153 domain-containing protein</fullName>
    </submittedName>
</protein>
<proteinExistence type="predicted"/>
<dbReference type="InterPro" id="IPR009534">
    <property type="entry name" value="DUF1153"/>
</dbReference>
<dbReference type="EMBL" id="WIND01000006">
    <property type="protein sequence ID" value="MSU89998.1"/>
    <property type="molecule type" value="Genomic_DNA"/>
</dbReference>
<dbReference type="SUPFAM" id="SSF48295">
    <property type="entry name" value="TrpR-like"/>
    <property type="match status" value="1"/>
</dbReference>
<dbReference type="GO" id="GO:0043565">
    <property type="term" value="F:sequence-specific DNA binding"/>
    <property type="evidence" value="ECO:0007669"/>
    <property type="project" value="InterPro"/>
</dbReference>